<proteinExistence type="predicted"/>
<evidence type="ECO:0000313" key="2">
    <source>
        <dbReference type="Proteomes" id="UP000623687"/>
    </source>
</evidence>
<dbReference type="VEuPathDB" id="FungiDB:PC9H_004817"/>
<dbReference type="RefSeq" id="XP_036632900.1">
    <property type="nucleotide sequence ID" value="XM_036774398.1"/>
</dbReference>
<dbReference type="Proteomes" id="UP000623687">
    <property type="component" value="Unassembled WGS sequence"/>
</dbReference>
<dbReference type="EMBL" id="JACETU010000003">
    <property type="protein sequence ID" value="KAF7432873.1"/>
    <property type="molecule type" value="Genomic_DNA"/>
</dbReference>
<dbReference type="AlphaFoldDB" id="A0A8H6ZZM5"/>
<gene>
    <name evidence="1" type="ORF">PC9H_004817</name>
</gene>
<dbReference type="GeneID" id="59374635"/>
<sequence length="70" mass="8071">MAEGDRDAYRRQQAALAREKEIMKDVKGWVIDILRSISCFRSAFYPLLDIQPGSSVYNNPKYHSPEIVIL</sequence>
<evidence type="ECO:0000313" key="1">
    <source>
        <dbReference type="EMBL" id="KAF7432873.1"/>
    </source>
</evidence>
<dbReference type="OrthoDB" id="3308at2759"/>
<name>A0A8H6ZZM5_PLEOS</name>
<organism evidence="1 2">
    <name type="scientific">Pleurotus ostreatus</name>
    <name type="common">Oyster mushroom</name>
    <name type="synonym">White-rot fungus</name>
    <dbReference type="NCBI Taxonomy" id="5322"/>
    <lineage>
        <taxon>Eukaryota</taxon>
        <taxon>Fungi</taxon>
        <taxon>Dikarya</taxon>
        <taxon>Basidiomycota</taxon>
        <taxon>Agaricomycotina</taxon>
        <taxon>Agaricomycetes</taxon>
        <taxon>Agaricomycetidae</taxon>
        <taxon>Agaricales</taxon>
        <taxon>Pleurotineae</taxon>
        <taxon>Pleurotaceae</taxon>
        <taxon>Pleurotus</taxon>
    </lineage>
</organism>
<keyword evidence="2" id="KW-1185">Reference proteome</keyword>
<comment type="caution">
    <text evidence="1">The sequence shown here is derived from an EMBL/GenBank/DDBJ whole genome shotgun (WGS) entry which is preliminary data.</text>
</comment>
<accession>A0A8H6ZZM5</accession>
<protein>
    <submittedName>
        <fullName evidence="1">Uncharacterized protein</fullName>
    </submittedName>
</protein>
<reference evidence="1" key="1">
    <citation type="submission" date="2019-07" db="EMBL/GenBank/DDBJ databases">
        <authorList>
            <person name="Palmer J.M."/>
        </authorList>
    </citation>
    <scope>NUCLEOTIDE SEQUENCE</scope>
    <source>
        <strain evidence="1">PC9</strain>
    </source>
</reference>